<dbReference type="PANTHER" id="PTHR23346:SF7">
    <property type="entry name" value="STALLED RIBOSOME SENSOR GCN1"/>
    <property type="match status" value="1"/>
</dbReference>
<dbReference type="Pfam" id="PF23271">
    <property type="entry name" value="HEAT_GCN1"/>
    <property type="match status" value="1"/>
</dbReference>
<dbReference type="GO" id="GO:0034198">
    <property type="term" value="P:cellular response to amino acid starvation"/>
    <property type="evidence" value="ECO:0007669"/>
    <property type="project" value="TreeGrafter"/>
</dbReference>
<dbReference type="SMART" id="SM01349">
    <property type="entry name" value="TOG"/>
    <property type="match status" value="1"/>
</dbReference>
<sequence>MDYDGEEPTTNGETEGDSGEKNPLASIIEVVGVDKELLKNVGTKGLLKLLVASFYACNDRYSRIKVRKFMRHLQDPKFAGAQEALISMVSDAISSREGFVTTLSSSKAALEYLKWIILIGKGNKTLSPAYCRLLSSLLSKIQCPRLERSAEKKLYGLIVSIGLEAFVDLFIEIFSIGNLVSISIFVQYFRTQGGDNFFGTHGIPSRAQILDLYIKECIMTKSVKSEWYLNKTSRNIFRIMTEDDCKILIPSIQKGLLRSPEIAAEAVANCLKWIKVDLSPFATDLSKSIGSCLQSKEDPTREHASAASITLAAHMDITSILKMVDWYLDIYNGAEGKLTVAAHKINILKTVADIGVVAQKTEMAYKSDAKCVLSRGVKILETEVHEGTLAQAVKMIISWIWCSYDETHPELANFFAKSFSTLKGNVRTEACNLINFHSTTIGVSSNEQLFDLCVKTYEKSYTQFTQMNGLAECICIAGVLLRTGLYSTKDNTMESYWNLVPHINEKYLSSCPRDWIPNACRMLLNLLGQGAPAGYDQQIAYDALAMLFIINDYKLHKELMEEMANVCNNWPVSETVYILRGFEKLFIENPIPNQTRSKLLLALVRCINTDIYQNKGHTFGVEFLPACHLCSEQNLWIRLVQKTGLDPATVLNYEEYTAIQTFIMGFDGSENMRAILKTLAFVGRDVMVHSMVNEFHNIFLEHEQDIMKVTRDEYFVYLTPENQLYDTSVIDASDETGKNMKRESRVYSYKEQLEEIQLRKELEEKRRQTGKPIIYSNKQKEAIKVQMGKEKVIRDNVARLHQMVVRGIGLLQCAWEGNRAVCGMYVKSCISALTKWMRSPLSAPDAVKFFTQVGHTLFVPGVKGQAVTQISLRLIKPTCDLDVEWQKSDLQTATKNILNYMLGDFGKDDELSGVKFAYSFPMLRLAFERYPKDIAIQSTVLQIILTVAKDATQTLLGRESTIPRLDVFEMLYKVIATKDGTVQQLAVSSVLQLTKVISDPEDVKEMVGAEYLQHISALMEPSKLSRETAIRCLNIVCPLTKGKHTMCYSSEVIANVYRERFDSSTDIVTIAEDTWVKSQFQVEDKLHHSLYDACFHPCDEVRHSASKALSSFLKTHPNMIESTIGSLLVAYQDYVIPTPALMDNLGRLLQEEIDRWEARCGIGLAIREIAKEMSPETAKMCMEWLVSISLSDHSPAVHNIMLEAAVEVVQIHGTVCLNEFISTIETFLEKAGSSGRYDNVRQACVVLMGCLGRHLSSTDVRIKSIFTTLIDTLSTPSEKVQEAVANCLPALVPSLSAEAEPVLKLLLVKVMEADNFGERRGAAFGIAGMIKGLGILSLKQHDIMNILAKGMQDKKNYKHREGALMCLELLCEFLGRLFEPYIVHVLPYLLQCLGDSNAYVREATENTSKRVMSRLSAHGVKLVLPSLTGALNEDSWRTKCGSVELLGRMAYCAPKQLSGCLPMIVPRLIEVLGDSHVKVQEAGAKALGLIGSVIQNPEIQSVVPVLLEALQDPGKRSSSCLQCLLQTEFVHFVDPPSLALIMPVVQRAFLDRSTENRKMACQVIGNMYSLTDHSDLAPYMDNVMPGIRASLVDPVPEVRAVAAKALGSMAKGMGDKCYDELLPWLMKTLISDVNSVDRSGAAQGLAEVIGSLGEDKLHRFMPEIIRKADNDDIAPHVRDGYMMMFIYMPGVFETAFVPYIGQIINPILKALADENEFVRETALRAGQRIVTGFAESAITLLLPELEKGIFDDNWRIRFSSVQLLGDLLYKISGVSGKMSTESAGDDDNFGTEQSQQTIITVLGVERRNRVLAGLYMGRSDVALMVRQAALHVWKVVVANTPKTLREILPTLFSLLLGCLASSSHDKRQVAARTLGDLVRKLGEKILPEIIPILERGLESPRADERQGVCIGLAEIMSATSRDMVLAFVDNLVPTLRKALCDSCPQVREAAAKTFGSLHSTVGSRALDEIVPFLMKKMNDPVEGEYALDGLGQILVVKSKVVMPYLIPQLTSPPVNTKALAILASVSGDSLSRHWGRILPALLSVLTESAGTPREQDELDYCQRIILTVTDEQGLRFFLDDLLGYLKPEKAELKRATVTLLSLFCMHTKADIEPYMSQLIRGLFQLMTDTDEVILNLVAEGLGAIIKNLDSAEKLAYVGDIRQAIRFVQGDLKGKPLLPGLCTSKGISPVLPIFREALLNASSDVKEQAAIGMGELIALSNETALKPSVIHITGPLIRILGDRYGPTVKAAVLDTLTLLLSKVGIHLKAFFPQLQITFVKASNDPNPSVKQKATSALEQLMPLINNKTMINKANVGNISS</sequence>
<dbReference type="Pfam" id="PF24993">
    <property type="entry name" value="GNC1_N"/>
    <property type="match status" value="1"/>
</dbReference>
<dbReference type="Pfam" id="PF02985">
    <property type="entry name" value="HEAT"/>
    <property type="match status" value="1"/>
</dbReference>
<protein>
    <submittedName>
        <fullName evidence="7">Translational activator GCN1</fullName>
    </submittedName>
</protein>
<dbReference type="InterPro" id="IPR056810">
    <property type="entry name" value="GNC1-like_N"/>
</dbReference>
<dbReference type="OMA" id="YCVHARR"/>
<dbReference type="InterPro" id="IPR057546">
    <property type="entry name" value="HEAT_GCN1"/>
</dbReference>
<comment type="similarity">
    <text evidence="1">Belongs to the GCN1 family.</text>
</comment>
<dbReference type="Gene3D" id="1.25.10.10">
    <property type="entry name" value="Leucine-rich Repeat Variant"/>
    <property type="match status" value="5"/>
</dbReference>
<dbReference type="FunFam" id="1.25.10.10:FF:000096">
    <property type="entry name" value="eIF-2-alpha kinase activator gcn1"/>
    <property type="match status" value="1"/>
</dbReference>
<evidence type="ECO:0000313" key="8">
    <source>
        <dbReference type="Proteomes" id="UP000198287"/>
    </source>
</evidence>
<dbReference type="Pfam" id="PF24987">
    <property type="entry name" value="HEAT_EF3_N"/>
    <property type="match status" value="2"/>
</dbReference>
<name>A0A226E5X5_FOLCA</name>
<dbReference type="GO" id="GO:0019887">
    <property type="term" value="F:protein kinase regulator activity"/>
    <property type="evidence" value="ECO:0007669"/>
    <property type="project" value="TreeGrafter"/>
</dbReference>
<feature type="repeat" description="HEAT" evidence="4">
    <location>
        <begin position="1464"/>
        <end position="1501"/>
    </location>
</feature>
<evidence type="ECO:0000256" key="3">
    <source>
        <dbReference type="ARBA" id="ARBA00022737"/>
    </source>
</evidence>
<dbReference type="SUPFAM" id="SSF48371">
    <property type="entry name" value="ARM repeat"/>
    <property type="match status" value="4"/>
</dbReference>
<evidence type="ECO:0000313" key="7">
    <source>
        <dbReference type="EMBL" id="OXA52474.1"/>
    </source>
</evidence>
<dbReference type="InterPro" id="IPR000357">
    <property type="entry name" value="HEAT"/>
</dbReference>
<dbReference type="GO" id="GO:0006417">
    <property type="term" value="P:regulation of translation"/>
    <property type="evidence" value="ECO:0007669"/>
    <property type="project" value="TreeGrafter"/>
</dbReference>
<keyword evidence="8" id="KW-1185">Reference proteome</keyword>
<feature type="region of interest" description="Disordered" evidence="5">
    <location>
        <begin position="1"/>
        <end position="21"/>
    </location>
</feature>
<keyword evidence="2" id="KW-0597">Phosphoprotein</keyword>
<dbReference type="PANTHER" id="PTHR23346">
    <property type="entry name" value="TRANSLATIONAL ACTIVATOR GCN1-RELATED"/>
    <property type="match status" value="1"/>
</dbReference>
<dbReference type="Pfam" id="PF24984">
    <property type="entry name" value="HEAT_EF3_GNC1"/>
    <property type="match status" value="1"/>
</dbReference>
<dbReference type="GO" id="GO:0000226">
    <property type="term" value="P:microtubule cytoskeleton organization"/>
    <property type="evidence" value="ECO:0007669"/>
    <property type="project" value="UniProtKB-ARBA"/>
</dbReference>
<dbReference type="FunFam" id="1.25.10.10:FF:000162">
    <property type="entry name" value="GCN1, eIF2 alpha kinase activator homolog"/>
    <property type="match status" value="1"/>
</dbReference>
<evidence type="ECO:0000256" key="4">
    <source>
        <dbReference type="PROSITE-ProRule" id="PRU00103"/>
    </source>
</evidence>
<accession>A0A226E5X5</accession>
<evidence type="ECO:0000259" key="6">
    <source>
        <dbReference type="SMART" id="SM01349"/>
    </source>
</evidence>
<dbReference type="GO" id="GO:0005829">
    <property type="term" value="C:cytosol"/>
    <property type="evidence" value="ECO:0007669"/>
    <property type="project" value="TreeGrafter"/>
</dbReference>
<dbReference type="EMBL" id="LNIX01000006">
    <property type="protein sequence ID" value="OXA52474.1"/>
    <property type="molecule type" value="Genomic_DNA"/>
</dbReference>
<dbReference type="OrthoDB" id="5148094at2759"/>
<keyword evidence="3" id="KW-0677">Repeat</keyword>
<dbReference type="PROSITE" id="PS50077">
    <property type="entry name" value="HEAT_REPEAT"/>
    <property type="match status" value="3"/>
</dbReference>
<evidence type="ECO:0000256" key="1">
    <source>
        <dbReference type="ARBA" id="ARBA00007366"/>
    </source>
</evidence>
<feature type="repeat" description="HEAT" evidence="4">
    <location>
        <begin position="1583"/>
        <end position="1621"/>
    </location>
</feature>
<proteinExistence type="inferred from homology"/>
<dbReference type="STRING" id="158441.A0A226E5X5"/>
<dbReference type="InterPro" id="IPR011989">
    <property type="entry name" value="ARM-like"/>
</dbReference>
<dbReference type="InterPro" id="IPR016024">
    <property type="entry name" value="ARM-type_fold"/>
</dbReference>
<evidence type="ECO:0000256" key="2">
    <source>
        <dbReference type="ARBA" id="ARBA00022553"/>
    </source>
</evidence>
<organism evidence="7 8">
    <name type="scientific">Folsomia candida</name>
    <name type="common">Springtail</name>
    <dbReference type="NCBI Taxonomy" id="158441"/>
    <lineage>
        <taxon>Eukaryota</taxon>
        <taxon>Metazoa</taxon>
        <taxon>Ecdysozoa</taxon>
        <taxon>Arthropoda</taxon>
        <taxon>Hexapoda</taxon>
        <taxon>Collembola</taxon>
        <taxon>Entomobryomorpha</taxon>
        <taxon>Isotomoidea</taxon>
        <taxon>Isotomidae</taxon>
        <taxon>Proisotominae</taxon>
        <taxon>Folsomia</taxon>
    </lineage>
</organism>
<gene>
    <name evidence="7" type="ORF">Fcan01_12773</name>
</gene>
<dbReference type="InterPro" id="IPR021133">
    <property type="entry name" value="HEAT_type_2"/>
</dbReference>
<comment type="caution">
    <text evidence="7">The sequence shown here is derived from an EMBL/GenBank/DDBJ whole genome shotgun (WGS) entry which is preliminary data.</text>
</comment>
<feature type="domain" description="TOG" evidence="6">
    <location>
        <begin position="1294"/>
        <end position="1523"/>
    </location>
</feature>
<feature type="repeat" description="HEAT" evidence="4">
    <location>
        <begin position="1931"/>
        <end position="1968"/>
    </location>
</feature>
<dbReference type="InterPro" id="IPR034085">
    <property type="entry name" value="TOG"/>
</dbReference>
<evidence type="ECO:0000256" key="5">
    <source>
        <dbReference type="SAM" id="MobiDB-lite"/>
    </source>
</evidence>
<reference evidence="7 8" key="1">
    <citation type="submission" date="2015-12" db="EMBL/GenBank/DDBJ databases">
        <title>The genome of Folsomia candida.</title>
        <authorList>
            <person name="Faddeeva A."/>
            <person name="Derks M.F."/>
            <person name="Anvar Y."/>
            <person name="Smit S."/>
            <person name="Van Straalen N."/>
            <person name="Roelofs D."/>
        </authorList>
    </citation>
    <scope>NUCLEOTIDE SEQUENCE [LARGE SCALE GENOMIC DNA]</scope>
    <source>
        <strain evidence="7 8">VU population</strain>
        <tissue evidence="7">Whole body</tissue>
    </source>
</reference>
<dbReference type="FunFam" id="1.25.10.10:FF:000090">
    <property type="entry name" value="eIF-2-alpha kinase activator GCN1"/>
    <property type="match status" value="1"/>
</dbReference>
<dbReference type="Proteomes" id="UP000198287">
    <property type="component" value="Unassembled WGS sequence"/>
</dbReference>